<accession>A0ABS6K389</accession>
<dbReference type="InterPro" id="IPR003593">
    <property type="entry name" value="AAA+_ATPase"/>
</dbReference>
<dbReference type="EMBL" id="JAHQCX010000002">
    <property type="protein sequence ID" value="MBU9724985.1"/>
    <property type="molecule type" value="Genomic_DNA"/>
</dbReference>
<protein>
    <submittedName>
        <fullName evidence="2">EVE domain-containing protein</fullName>
    </submittedName>
</protein>
<evidence type="ECO:0000313" key="3">
    <source>
        <dbReference type="Proteomes" id="UP001314681"/>
    </source>
</evidence>
<dbReference type="CDD" id="cd00009">
    <property type="entry name" value="AAA"/>
    <property type="match status" value="1"/>
</dbReference>
<dbReference type="InterPro" id="IPR011704">
    <property type="entry name" value="ATPase_dyneun-rel_AAA"/>
</dbReference>
<dbReference type="PANTHER" id="PTHR37291">
    <property type="entry name" value="5-METHYLCYTOSINE-SPECIFIC RESTRICTION ENZYME B"/>
    <property type="match status" value="1"/>
</dbReference>
<proteinExistence type="predicted"/>
<dbReference type="InterPro" id="IPR027417">
    <property type="entry name" value="P-loop_NTPase"/>
</dbReference>
<dbReference type="Pfam" id="PF07728">
    <property type="entry name" value="AAA_5"/>
    <property type="match status" value="1"/>
</dbReference>
<evidence type="ECO:0000313" key="2">
    <source>
        <dbReference type="EMBL" id="MBU9724985.1"/>
    </source>
</evidence>
<dbReference type="InterPro" id="IPR052934">
    <property type="entry name" value="Methyl-DNA_Rec/Restrict_Enz"/>
</dbReference>
<feature type="domain" description="AAA+ ATPase" evidence="1">
    <location>
        <begin position="458"/>
        <end position="616"/>
    </location>
</feature>
<comment type="caution">
    <text evidence="2">The sequence shown here is derived from an EMBL/GenBank/DDBJ whole genome shotgun (WGS) entry which is preliminary data.</text>
</comment>
<keyword evidence="3" id="KW-1185">Reference proteome</keyword>
<gene>
    <name evidence="2" type="ORF">KTH90_03040</name>
</gene>
<evidence type="ECO:0000259" key="1">
    <source>
        <dbReference type="SMART" id="SM00382"/>
    </source>
</evidence>
<dbReference type="SUPFAM" id="SSF88697">
    <property type="entry name" value="PUA domain-like"/>
    <property type="match status" value="1"/>
</dbReference>
<dbReference type="PANTHER" id="PTHR37291:SF1">
    <property type="entry name" value="TYPE IV METHYL-DIRECTED RESTRICTION ENZYME ECOKMCRB SUBUNIT"/>
    <property type="match status" value="1"/>
</dbReference>
<name>A0ABS6K389_9FIRM</name>
<dbReference type="Gene3D" id="3.10.590.10">
    <property type="entry name" value="ph1033 like domains"/>
    <property type="match status" value="1"/>
</dbReference>
<dbReference type="SMART" id="SM00382">
    <property type="entry name" value="AAA"/>
    <property type="match status" value="1"/>
</dbReference>
<dbReference type="RefSeq" id="WP_158355502.1">
    <property type="nucleotide sequence ID" value="NZ_JAHQCX010000002.1"/>
</dbReference>
<organism evidence="2 3">
    <name type="scientific">Diplocloster modestus</name>
    <dbReference type="NCBI Taxonomy" id="2850322"/>
    <lineage>
        <taxon>Bacteria</taxon>
        <taxon>Bacillati</taxon>
        <taxon>Bacillota</taxon>
        <taxon>Clostridia</taxon>
        <taxon>Lachnospirales</taxon>
        <taxon>Lachnospiraceae</taxon>
        <taxon>Diplocloster</taxon>
    </lineage>
</organism>
<reference evidence="2 3" key="1">
    <citation type="submission" date="2021-06" db="EMBL/GenBank/DDBJ databases">
        <title>Description of novel taxa of the family Lachnospiraceae.</title>
        <authorList>
            <person name="Chaplin A.V."/>
            <person name="Sokolova S.R."/>
            <person name="Pikina A.P."/>
            <person name="Korzhanova M."/>
            <person name="Belova V."/>
            <person name="Korostin D."/>
            <person name="Efimov B.A."/>
        </authorList>
    </citation>
    <scope>NUCLEOTIDE SEQUENCE [LARGE SCALE GENOMIC DNA]</scope>
    <source>
        <strain evidence="2 3">ASD4241</strain>
    </source>
</reference>
<dbReference type="SUPFAM" id="SSF52540">
    <property type="entry name" value="P-loop containing nucleoside triphosphate hydrolases"/>
    <property type="match status" value="1"/>
</dbReference>
<dbReference type="Gene3D" id="3.40.50.300">
    <property type="entry name" value="P-loop containing nucleotide triphosphate hydrolases"/>
    <property type="match status" value="1"/>
</dbReference>
<sequence>MVHSTWYPMDYDPHITIDTWFNLLSDETVFTANSLQIVKRIKDYGGMATCTQLSIKYGGTRNFYNAGSSSLARRVANRTGCPVMKTEDDNVKWWPILYLGKEADKDTEGGFIWKLRNELKEALEKFDLSGVPLYADDSPAFWKISHGPDFISAAEAKIFEDKQVVVVQKDTKAKAISKISQGENFMLSMKKGDYFYLCCGNSIRLLGRITSDDAVLNPEKKEGWYQRPYSVIAKSKDLSPYKNTKKWWTPNDNSTCIRIGKPEESLFEKLILKPYFDITLEAFMSNQAAVRRYWWLNANPKIWSFSAIGVGETQSYTLYNDNGNKRRIFQNFLDARAGDYVIGYESYPVKQVVAIAKIVRESDGENLYFKKTEGLPTPISYAALKSCAELERMEYFINPQGSLFKLTKGEYDFIMDLIREENPITEREEVQPYSKEKFLQEVYMKREQLDTLLSLLKNKQNLILQGAPGVGKTYAARRLAYVMMQKRDDSRIEFIQFHQNYSYEDFVMGYRPRGDGFELQNGIFCRFCQKAANKPDQPFFFIIDEINRGNMSKIFGELLMLIEKDYRGKKTTLAYNGMPFSVPENLFIIGMMNTADRSLAMIDYALRRRFSFFEMEPGFHSEGFRAYQQTMDNSTFDTLIERISELNKEIAADRSLGRGFCIGHSYFCGQTKCSDGWMMEVVEYDILPMLSEYWFDEPSKLQHWSNILRGVFHD</sequence>
<dbReference type="InterPro" id="IPR015947">
    <property type="entry name" value="PUA-like_sf"/>
</dbReference>
<dbReference type="Proteomes" id="UP001314681">
    <property type="component" value="Unassembled WGS sequence"/>
</dbReference>